<dbReference type="RefSeq" id="XP_002673903.1">
    <property type="nucleotide sequence ID" value="XM_002673857.1"/>
</dbReference>
<proteinExistence type="predicted"/>
<sequence>MKQLLLCQDILSLIIMFDEDPFEILMSFRSVCKTWHEWTNSHHLLLDCIISVLHKGWSIRNDSTNETFQVNLFKLPSYQDEYHPDIFTHALKYYKLVKKHIEQYTEQLEHPNSSCEYVYAPTRVENKLALEMSSILTPFLFLKKASTEFGSYDFRSNLATVVIANVKGEDKFVSLKMLNDRGQPGPYSNYTVCELLEFETDSSKIQSNDELLNVLINHLGTTKSWNRKRVLEVMEFIGLEEEFLSNNDCVNDFIYVVMYELIFKSIEIWYTEQYLFNCGDI</sequence>
<evidence type="ECO:0008006" key="3">
    <source>
        <dbReference type="Google" id="ProtNLM"/>
    </source>
</evidence>
<name>D2VPN9_NAEGR</name>
<dbReference type="Proteomes" id="UP000006671">
    <property type="component" value="Unassembled WGS sequence"/>
</dbReference>
<gene>
    <name evidence="1" type="ORF">NAEGRDRAFT_80777</name>
</gene>
<evidence type="ECO:0000313" key="1">
    <source>
        <dbReference type="EMBL" id="EFC41159.1"/>
    </source>
</evidence>
<accession>D2VPN9</accession>
<dbReference type="AlphaFoldDB" id="D2VPN9"/>
<dbReference type="VEuPathDB" id="AmoebaDB:NAEGRDRAFT_80777"/>
<dbReference type="KEGG" id="ngr:NAEGRDRAFT_80777"/>
<reference evidence="1 2" key="1">
    <citation type="journal article" date="2010" name="Cell">
        <title>The genome of Naegleria gruberi illuminates early eukaryotic versatility.</title>
        <authorList>
            <person name="Fritz-Laylin L.K."/>
            <person name="Prochnik S.E."/>
            <person name="Ginger M.L."/>
            <person name="Dacks J.B."/>
            <person name="Carpenter M.L."/>
            <person name="Field M.C."/>
            <person name="Kuo A."/>
            <person name="Paredez A."/>
            <person name="Chapman J."/>
            <person name="Pham J."/>
            <person name="Shu S."/>
            <person name="Neupane R."/>
            <person name="Cipriano M."/>
            <person name="Mancuso J."/>
            <person name="Tu H."/>
            <person name="Salamov A."/>
            <person name="Lindquist E."/>
            <person name="Shapiro H."/>
            <person name="Lucas S."/>
            <person name="Grigoriev I.V."/>
            <person name="Cande W.Z."/>
            <person name="Fulton C."/>
            <person name="Rokhsar D.S."/>
            <person name="Dawson S.C."/>
        </authorList>
    </citation>
    <scope>NUCLEOTIDE SEQUENCE [LARGE SCALE GENOMIC DNA]</scope>
    <source>
        <strain evidence="1 2">NEG-M</strain>
    </source>
</reference>
<dbReference type="GeneID" id="8856032"/>
<dbReference type="InParanoid" id="D2VPN9"/>
<organism evidence="2">
    <name type="scientific">Naegleria gruberi</name>
    <name type="common">Amoeba</name>
    <dbReference type="NCBI Taxonomy" id="5762"/>
    <lineage>
        <taxon>Eukaryota</taxon>
        <taxon>Discoba</taxon>
        <taxon>Heterolobosea</taxon>
        <taxon>Tetramitia</taxon>
        <taxon>Eutetramitia</taxon>
        <taxon>Vahlkampfiidae</taxon>
        <taxon>Naegleria</taxon>
    </lineage>
</organism>
<protein>
    <recommendedName>
        <fullName evidence="3">F-box domain-containing protein</fullName>
    </recommendedName>
</protein>
<dbReference type="EMBL" id="GG738887">
    <property type="protein sequence ID" value="EFC41159.1"/>
    <property type="molecule type" value="Genomic_DNA"/>
</dbReference>
<keyword evidence="2" id="KW-1185">Reference proteome</keyword>
<evidence type="ECO:0000313" key="2">
    <source>
        <dbReference type="Proteomes" id="UP000006671"/>
    </source>
</evidence>